<dbReference type="Proteomes" id="UP000187012">
    <property type="component" value="Unassembled WGS sequence"/>
</dbReference>
<reference evidence="1 2" key="1">
    <citation type="submission" date="2016-12" db="EMBL/GenBank/DDBJ databases">
        <authorList>
            <person name="Song W.-J."/>
            <person name="Kurnit D.M."/>
        </authorList>
    </citation>
    <scope>NUCLEOTIDE SEQUENCE [LARGE SCALE GENOMIC DNA]</scope>
    <source>
        <strain evidence="1 2">STM7296</strain>
    </source>
</reference>
<sequence length="55" mass="6271">MRPCANRETLRDSVMQMWCSAGRASMDVLRYAARTVRPQTSFVHLPAAADFIQKE</sequence>
<gene>
    <name evidence="1" type="ORF">BN2475_540005</name>
</gene>
<keyword evidence="2" id="KW-1185">Reference proteome</keyword>
<organism evidence="1 2">
    <name type="scientific">Paraburkholderia ribeironis</name>
    <dbReference type="NCBI Taxonomy" id="1247936"/>
    <lineage>
        <taxon>Bacteria</taxon>
        <taxon>Pseudomonadati</taxon>
        <taxon>Pseudomonadota</taxon>
        <taxon>Betaproteobacteria</taxon>
        <taxon>Burkholderiales</taxon>
        <taxon>Burkholderiaceae</taxon>
        <taxon>Paraburkholderia</taxon>
    </lineage>
</organism>
<protein>
    <submittedName>
        <fullName evidence="1">Uncharacterized protein</fullName>
    </submittedName>
</protein>
<proteinExistence type="predicted"/>
<dbReference type="EMBL" id="CYGX02000054">
    <property type="protein sequence ID" value="SIT45235.1"/>
    <property type="molecule type" value="Genomic_DNA"/>
</dbReference>
<evidence type="ECO:0000313" key="1">
    <source>
        <dbReference type="EMBL" id="SIT45235.1"/>
    </source>
</evidence>
<name>A0A1N7SCV0_9BURK</name>
<dbReference type="AlphaFoldDB" id="A0A1N7SCV0"/>
<evidence type="ECO:0000313" key="2">
    <source>
        <dbReference type="Proteomes" id="UP000187012"/>
    </source>
</evidence>
<accession>A0A1N7SCV0</accession>
<dbReference type="STRING" id="1247936.BN2475_540005"/>